<sequence length="387" mass="42468">MAATGSGLPGPTPLDGGKVEGGTVTFPNWRGEADRPSPPPPAPLPPGERVGFAFVGLGRLTLEELLPAFAECKTARPVALVSGSPEKAKVVAAQHGIKESSVYSYDDFDRIADNPEVQVVYVVLPNGLHRDFVIRAAKAGKHVMCEKPMANSSQEARDMIAACKQAGVRLMVAYRCQYEPYNREVIQRVRSGDMGAARIIEATNTQVMGPGDQWRFRKALAGGGALPDIGLYCLNTARAITGEEPVEVFARIFNPQADDRYREVEETIAFMLRFPSGTMANCSSSYGAHESKDLRVRLEKGRIDLENAFAYEGQQMRVAQRGGKAEVIDTVRMPQQNQFSLEIDHMAACVKENRVPRTPGEEGLQDHHLMRRSTGQPKPGRLSRLHR</sequence>
<proteinExistence type="inferred from homology"/>
<evidence type="ECO:0000259" key="5">
    <source>
        <dbReference type="Pfam" id="PF22725"/>
    </source>
</evidence>
<reference evidence="6 7" key="1">
    <citation type="submission" date="2019-07" db="EMBL/GenBank/DDBJ databases">
        <title>Whole genome shotgun sequence of Skermanella aerolata NBRC 106429.</title>
        <authorList>
            <person name="Hosoyama A."/>
            <person name="Uohara A."/>
            <person name="Ohji S."/>
            <person name="Ichikawa N."/>
        </authorList>
    </citation>
    <scope>NUCLEOTIDE SEQUENCE [LARGE SCALE GENOMIC DNA]</scope>
    <source>
        <strain evidence="6 7">NBRC 106429</strain>
    </source>
</reference>
<dbReference type="PRINTS" id="PR01775">
    <property type="entry name" value="GLFROXRDTASE"/>
</dbReference>
<evidence type="ECO:0000313" key="7">
    <source>
        <dbReference type="Proteomes" id="UP000321523"/>
    </source>
</evidence>
<dbReference type="AlphaFoldDB" id="A0A512DTV8"/>
<organism evidence="6 7">
    <name type="scientific">Skermanella aerolata</name>
    <dbReference type="NCBI Taxonomy" id="393310"/>
    <lineage>
        <taxon>Bacteria</taxon>
        <taxon>Pseudomonadati</taxon>
        <taxon>Pseudomonadota</taxon>
        <taxon>Alphaproteobacteria</taxon>
        <taxon>Rhodospirillales</taxon>
        <taxon>Azospirillaceae</taxon>
        <taxon>Skermanella</taxon>
    </lineage>
</organism>
<dbReference type="InterPro" id="IPR050984">
    <property type="entry name" value="Gfo/Idh/MocA_domain"/>
</dbReference>
<evidence type="ECO:0000256" key="3">
    <source>
        <dbReference type="SAM" id="MobiDB-lite"/>
    </source>
</evidence>
<dbReference type="InterPro" id="IPR036291">
    <property type="entry name" value="NAD(P)-bd_dom_sf"/>
</dbReference>
<name>A0A512DTV8_9PROT</name>
<keyword evidence="7" id="KW-1185">Reference proteome</keyword>
<dbReference type="PANTHER" id="PTHR22604">
    <property type="entry name" value="OXIDOREDUCTASES"/>
    <property type="match status" value="1"/>
</dbReference>
<dbReference type="Gene3D" id="3.40.50.720">
    <property type="entry name" value="NAD(P)-binding Rossmann-like Domain"/>
    <property type="match status" value="1"/>
</dbReference>
<dbReference type="PANTHER" id="PTHR22604:SF105">
    <property type="entry name" value="TRANS-1,2-DIHYDROBENZENE-1,2-DIOL DEHYDROGENASE"/>
    <property type="match status" value="1"/>
</dbReference>
<dbReference type="Pfam" id="PF22725">
    <property type="entry name" value="GFO_IDH_MocA_C3"/>
    <property type="match status" value="1"/>
</dbReference>
<evidence type="ECO:0000259" key="4">
    <source>
        <dbReference type="Pfam" id="PF01408"/>
    </source>
</evidence>
<evidence type="ECO:0000313" key="6">
    <source>
        <dbReference type="EMBL" id="GEO39896.1"/>
    </source>
</evidence>
<dbReference type="InterPro" id="IPR000683">
    <property type="entry name" value="Gfo/Idh/MocA-like_OxRdtase_N"/>
</dbReference>
<protein>
    <submittedName>
        <fullName evidence="6">Glucose-fructose oxidoreductase</fullName>
    </submittedName>
</protein>
<dbReference type="GO" id="GO:0000166">
    <property type="term" value="F:nucleotide binding"/>
    <property type="evidence" value="ECO:0007669"/>
    <property type="project" value="InterPro"/>
</dbReference>
<dbReference type="Proteomes" id="UP000321523">
    <property type="component" value="Unassembled WGS sequence"/>
</dbReference>
<evidence type="ECO:0000256" key="1">
    <source>
        <dbReference type="ARBA" id="ARBA00010928"/>
    </source>
</evidence>
<feature type="domain" description="GFO/IDH/MocA-like oxidoreductase" evidence="5">
    <location>
        <begin position="183"/>
        <end position="303"/>
    </location>
</feature>
<dbReference type="Gene3D" id="3.30.360.10">
    <property type="entry name" value="Dihydrodipicolinate Reductase, domain 2"/>
    <property type="match status" value="1"/>
</dbReference>
<dbReference type="InterPro" id="IPR008354">
    <property type="entry name" value="Glc-Fru_OxRdtase_bac"/>
</dbReference>
<dbReference type="EMBL" id="BJYZ01000018">
    <property type="protein sequence ID" value="GEO39896.1"/>
    <property type="molecule type" value="Genomic_DNA"/>
</dbReference>
<keyword evidence="2" id="KW-0560">Oxidoreductase</keyword>
<feature type="domain" description="Gfo/Idh/MocA-like oxidoreductase N-terminal" evidence="4">
    <location>
        <begin position="51"/>
        <end position="174"/>
    </location>
</feature>
<dbReference type="InterPro" id="IPR055170">
    <property type="entry name" value="GFO_IDH_MocA-like_dom"/>
</dbReference>
<feature type="region of interest" description="Disordered" evidence="3">
    <location>
        <begin position="1"/>
        <end position="47"/>
    </location>
</feature>
<dbReference type="RefSeq" id="WP_211099409.1">
    <property type="nucleotide sequence ID" value="NZ_BJYZ01000018.1"/>
</dbReference>
<comment type="caution">
    <text evidence="6">The sequence shown here is derived from an EMBL/GenBank/DDBJ whole genome shotgun (WGS) entry which is preliminary data.</text>
</comment>
<dbReference type="GO" id="GO:0016491">
    <property type="term" value="F:oxidoreductase activity"/>
    <property type="evidence" value="ECO:0007669"/>
    <property type="project" value="UniProtKB-KW"/>
</dbReference>
<dbReference type="Pfam" id="PF01408">
    <property type="entry name" value="GFO_IDH_MocA"/>
    <property type="match status" value="1"/>
</dbReference>
<dbReference type="SUPFAM" id="SSF51735">
    <property type="entry name" value="NAD(P)-binding Rossmann-fold domains"/>
    <property type="match status" value="1"/>
</dbReference>
<accession>A0A512DTV8</accession>
<feature type="region of interest" description="Disordered" evidence="3">
    <location>
        <begin position="356"/>
        <end position="387"/>
    </location>
</feature>
<evidence type="ECO:0000256" key="2">
    <source>
        <dbReference type="ARBA" id="ARBA00023002"/>
    </source>
</evidence>
<feature type="compositionally biased region" description="Pro residues" evidence="3">
    <location>
        <begin position="36"/>
        <end position="46"/>
    </location>
</feature>
<dbReference type="SUPFAM" id="SSF55347">
    <property type="entry name" value="Glyceraldehyde-3-phosphate dehydrogenase-like, C-terminal domain"/>
    <property type="match status" value="1"/>
</dbReference>
<gene>
    <name evidence="6" type="ORF">SAE02_40440</name>
</gene>
<comment type="similarity">
    <text evidence="1">Belongs to the Gfo/Idh/MocA family.</text>
</comment>